<proteinExistence type="predicted"/>
<protein>
    <recommendedName>
        <fullName evidence="4">RRM domain-containing protein</fullName>
    </recommendedName>
</protein>
<sequence>MDKTLDEIISKSKTTRRRPAASRRGSARAQVLGKPAPNPTQRARAAPAAVDPVKAVAQGSEKIIVSNLPSDVNEAQIKDLFTQTVGPLREITLHYDANGRSKGIANVTFQKKGDGTKAFQQYNNRLIDGS</sequence>
<feature type="compositionally biased region" description="Basic and acidic residues" evidence="3">
    <location>
        <begin position="1"/>
        <end position="10"/>
    </location>
</feature>
<dbReference type="GO" id="GO:0003729">
    <property type="term" value="F:mRNA binding"/>
    <property type="evidence" value="ECO:0007669"/>
    <property type="project" value="TreeGrafter"/>
</dbReference>
<evidence type="ECO:0000256" key="1">
    <source>
        <dbReference type="ARBA" id="ARBA00022884"/>
    </source>
</evidence>
<dbReference type="PANTHER" id="PTHR19965:SF35">
    <property type="entry name" value="RNA ANNEALING PROTEIN YRA1"/>
    <property type="match status" value="1"/>
</dbReference>
<evidence type="ECO:0000259" key="4">
    <source>
        <dbReference type="PROSITE" id="PS50102"/>
    </source>
</evidence>
<evidence type="ECO:0000313" key="6">
    <source>
        <dbReference type="Proteomes" id="UP000521872"/>
    </source>
</evidence>
<feature type="region of interest" description="Disordered" evidence="3">
    <location>
        <begin position="1"/>
        <end position="49"/>
    </location>
</feature>
<reference evidence="5 6" key="1">
    <citation type="submission" date="2019-12" db="EMBL/GenBank/DDBJ databases">
        <authorList>
            <person name="Floudas D."/>
            <person name="Bentzer J."/>
            <person name="Ahren D."/>
            <person name="Johansson T."/>
            <person name="Persson P."/>
            <person name="Tunlid A."/>
        </authorList>
    </citation>
    <scope>NUCLEOTIDE SEQUENCE [LARGE SCALE GENOMIC DNA]</scope>
    <source>
        <strain evidence="5 6">CBS 102.39</strain>
    </source>
</reference>
<dbReference type="GO" id="GO:0005634">
    <property type="term" value="C:nucleus"/>
    <property type="evidence" value="ECO:0007669"/>
    <property type="project" value="TreeGrafter"/>
</dbReference>
<dbReference type="InterPro" id="IPR000504">
    <property type="entry name" value="RRM_dom"/>
</dbReference>
<dbReference type="InterPro" id="IPR012677">
    <property type="entry name" value="Nucleotide-bd_a/b_plait_sf"/>
</dbReference>
<organism evidence="5 6">
    <name type="scientific">Agrocybe pediades</name>
    <dbReference type="NCBI Taxonomy" id="84607"/>
    <lineage>
        <taxon>Eukaryota</taxon>
        <taxon>Fungi</taxon>
        <taxon>Dikarya</taxon>
        <taxon>Basidiomycota</taxon>
        <taxon>Agaricomycotina</taxon>
        <taxon>Agaricomycetes</taxon>
        <taxon>Agaricomycetidae</taxon>
        <taxon>Agaricales</taxon>
        <taxon>Agaricineae</taxon>
        <taxon>Strophariaceae</taxon>
        <taxon>Agrocybe</taxon>
    </lineage>
</organism>
<dbReference type="PROSITE" id="PS50102">
    <property type="entry name" value="RRM"/>
    <property type="match status" value="1"/>
</dbReference>
<dbReference type="AlphaFoldDB" id="A0A8H4QWZ3"/>
<dbReference type="SUPFAM" id="SSF54928">
    <property type="entry name" value="RNA-binding domain, RBD"/>
    <property type="match status" value="1"/>
</dbReference>
<evidence type="ECO:0000313" key="5">
    <source>
        <dbReference type="EMBL" id="KAF4618721.1"/>
    </source>
</evidence>
<dbReference type="Proteomes" id="UP000521872">
    <property type="component" value="Unassembled WGS sequence"/>
</dbReference>
<feature type="compositionally biased region" description="Low complexity" evidence="3">
    <location>
        <begin position="39"/>
        <end position="49"/>
    </location>
</feature>
<comment type="caution">
    <text evidence="5">The sequence shown here is derived from an EMBL/GenBank/DDBJ whole genome shotgun (WGS) entry which is preliminary data.</text>
</comment>
<dbReference type="SMART" id="SM00360">
    <property type="entry name" value="RRM"/>
    <property type="match status" value="1"/>
</dbReference>
<dbReference type="Pfam" id="PF00076">
    <property type="entry name" value="RRM_1"/>
    <property type="match status" value="1"/>
</dbReference>
<keyword evidence="1 2" id="KW-0694">RNA-binding</keyword>
<dbReference type="InterPro" id="IPR051229">
    <property type="entry name" value="ALYREF_mRNA_export"/>
</dbReference>
<evidence type="ECO:0000256" key="2">
    <source>
        <dbReference type="PROSITE-ProRule" id="PRU00176"/>
    </source>
</evidence>
<dbReference type="PANTHER" id="PTHR19965">
    <property type="entry name" value="RNA AND EXPORT FACTOR BINDING PROTEIN"/>
    <property type="match status" value="1"/>
</dbReference>
<dbReference type="Gene3D" id="3.30.70.330">
    <property type="match status" value="1"/>
</dbReference>
<dbReference type="EMBL" id="JAACJL010000017">
    <property type="protein sequence ID" value="KAF4618721.1"/>
    <property type="molecule type" value="Genomic_DNA"/>
</dbReference>
<feature type="domain" description="RRM" evidence="4">
    <location>
        <begin position="61"/>
        <end position="130"/>
    </location>
</feature>
<gene>
    <name evidence="5" type="ORF">D9613_009917</name>
</gene>
<evidence type="ECO:0000256" key="3">
    <source>
        <dbReference type="SAM" id="MobiDB-lite"/>
    </source>
</evidence>
<dbReference type="InterPro" id="IPR035979">
    <property type="entry name" value="RBD_domain_sf"/>
</dbReference>
<accession>A0A8H4QWZ3</accession>
<keyword evidence="6" id="KW-1185">Reference proteome</keyword>
<name>A0A8H4QWZ3_9AGAR</name>